<dbReference type="InterPro" id="IPR006614">
    <property type="entry name" value="Peroxin/Ferlin"/>
</dbReference>
<dbReference type="GO" id="GO:0007009">
    <property type="term" value="P:plasma membrane organization"/>
    <property type="evidence" value="ECO:0007669"/>
    <property type="project" value="TreeGrafter"/>
</dbReference>
<organism evidence="9 10">
    <name type="scientific">Desmophyllum pertusum</name>
    <dbReference type="NCBI Taxonomy" id="174260"/>
    <lineage>
        <taxon>Eukaryota</taxon>
        <taxon>Metazoa</taxon>
        <taxon>Cnidaria</taxon>
        <taxon>Anthozoa</taxon>
        <taxon>Hexacorallia</taxon>
        <taxon>Scleractinia</taxon>
        <taxon>Caryophylliina</taxon>
        <taxon>Caryophylliidae</taxon>
        <taxon>Desmophyllum</taxon>
    </lineage>
</organism>
<dbReference type="InterPro" id="IPR037723">
    <property type="entry name" value="C2D_Ferlin"/>
</dbReference>
<keyword evidence="5 7" id="KW-0472">Membrane</keyword>
<dbReference type="InterPro" id="IPR035892">
    <property type="entry name" value="C2_domain_sf"/>
</dbReference>
<dbReference type="InterPro" id="IPR037725">
    <property type="entry name" value="C2F_Ferlin"/>
</dbReference>
<dbReference type="Pfam" id="PF00168">
    <property type="entry name" value="C2"/>
    <property type="match status" value="3"/>
</dbReference>
<dbReference type="Pfam" id="PF16165">
    <property type="entry name" value="Ferlin_C"/>
    <property type="match status" value="1"/>
</dbReference>
<feature type="domain" description="C2" evidence="8">
    <location>
        <begin position="239"/>
        <end position="366"/>
    </location>
</feature>
<dbReference type="Proteomes" id="UP001163046">
    <property type="component" value="Unassembled WGS sequence"/>
</dbReference>
<protein>
    <recommendedName>
        <fullName evidence="8">C2 domain-containing protein</fullName>
    </recommendedName>
</protein>
<feature type="compositionally biased region" description="Basic and acidic residues" evidence="6">
    <location>
        <begin position="538"/>
        <end position="548"/>
    </location>
</feature>
<dbReference type="PANTHER" id="PTHR12546:SF33">
    <property type="entry name" value="SPERM VESICLE FUSION PROTEIN FER-1"/>
    <property type="match status" value="1"/>
</dbReference>
<dbReference type="SMART" id="SM00694">
    <property type="entry name" value="DysFC"/>
    <property type="match status" value="2"/>
</dbReference>
<dbReference type="CDD" id="cd08374">
    <property type="entry name" value="C2F_Ferlin"/>
    <property type="match status" value="1"/>
</dbReference>
<sequence length="1237" mass="143298">MRERGKRKQGKSVWSPSTSRNWPHYSDVAGNLNLPKNSFTEPEGWVFSGDWIEPRRNLTMIQQPEGNLTEFLDEVYEHEARKFPGWDWEPDKPRYVNSYGEETTLSTDPPTGWIKMADWSVDLNRAVDDEGWEYSRHRSYCEYDPEEKAYYLNRRRRLIRQRRRGIEGPGKQVHEDPLSSEGWEYARSFHESFHPDERSTDCLRRRRLLHKIVPSPEKKTRSGMKFPVFKVLVKGLKGKQSALCVLPRMLVSHRPTKYQLWVSIYQARGLIAQDDTGMNDPYVRVTFSNQSQVTETITQTLCPTWDQTLIFKDVEIFYNQRDLVQNPPSVVMEIFDYDKRVHDFLGRCIFKPKVRLEGNERPPEPKLVWHKVHRGDQDGGQILTECELFLTAGAKLPDLPKPRDRVFPVRPGVTPDKKPKAIEILSWGVRDIKNNKPLLVSNLSVEFECNRTILRSNEVITDLKRCPNFSCPILERTILELPTNDEYAPPINIRVFNNTMFGKPALVGLHEIRSLKNFEVQPQLVNSQSHAGVVVPADGDKKGATERKRQGRANNEQETLDFKTQEVFDWWSKYDASRAEEAKTTEEKEKALSTADKKKLEYSMTHIEKYLDKGYDILKIYPCKLEDVPQFRGFNDFVITFPLRKGKTKSTKEGKTEVGQFKGAFRIFNDPDCHDNTMATMHLRPKKPIDCVVRVYVIRATQLQPKDSDGLADPYLIVSLGDTKHNRKGERRPKTLNPIFGSMFEFKAKIPLAKDLKIKVMDYDYPDLDDLIGETVIDLEQRLLSSYHATCGLPKTYFTSGPFQWRDTLTPFQLLAKHCTLTGKELWLDTGKPEIINIGETPYSLSNFESEALSNQDEEDPLALQRLALHVLHTCGLVPEHVEARPLFDKVRPNIEQGKLEMWVDIFSEEDVEFANYKYDAPGADQTDGRQLFTIVKQPSHSTEERQDPGRVEKYSRGEELLLKSPVIIDPRQPLKYELRVVIWNTTEVLLEEKSVMGEKMSDIFVKAWIAGIDKEQATSVHERSLDGNGSFNWRMVFPFEYLLIDKKIVVKEKVHRLSRDLRQENKSPLLKVQIWDKDRFSSSDFIGDLELDLSKLVRPCVHPKYCGTRKDPREHNQFVDIFIQQKITGWWACYDKSDITGKVEMTLEILNEEEAEATPVGLGQSEPNQHPTLEKPIRPPHSFLWYLAPLKTFRYIMWKNYKGFFIKGLVFFLLFLVIALFVYSVPSYTAKKLLGA</sequence>
<dbReference type="PANTHER" id="PTHR12546">
    <property type="entry name" value="FER-1-LIKE"/>
    <property type="match status" value="1"/>
</dbReference>
<dbReference type="GO" id="GO:0016020">
    <property type="term" value="C:membrane"/>
    <property type="evidence" value="ECO:0007669"/>
    <property type="project" value="UniProtKB-SubCell"/>
</dbReference>
<dbReference type="Pfam" id="PF22901">
    <property type="entry name" value="dsrm_Ferlin"/>
    <property type="match status" value="1"/>
</dbReference>
<dbReference type="InterPro" id="IPR037721">
    <property type="entry name" value="Ferlin"/>
</dbReference>
<keyword evidence="4 7" id="KW-1133">Transmembrane helix</keyword>
<keyword evidence="2 7" id="KW-0812">Transmembrane</keyword>
<feature type="domain" description="C2" evidence="8">
    <location>
        <begin position="672"/>
        <end position="792"/>
    </location>
</feature>
<name>A0A9W9YDQ9_9CNID</name>
<evidence type="ECO:0000259" key="8">
    <source>
        <dbReference type="PROSITE" id="PS50004"/>
    </source>
</evidence>
<reference evidence="9" key="1">
    <citation type="submission" date="2023-01" db="EMBL/GenBank/DDBJ databases">
        <title>Genome assembly of the deep-sea coral Lophelia pertusa.</title>
        <authorList>
            <person name="Herrera S."/>
            <person name="Cordes E."/>
        </authorList>
    </citation>
    <scope>NUCLEOTIDE SEQUENCE</scope>
    <source>
        <strain evidence="9">USNM1676648</strain>
        <tissue evidence="9">Polyp</tissue>
    </source>
</reference>
<gene>
    <name evidence="9" type="ORF">OS493_011724</name>
</gene>
<proteinExistence type="predicted"/>
<dbReference type="PROSITE" id="PS50004">
    <property type="entry name" value="C2"/>
    <property type="match status" value="3"/>
</dbReference>
<evidence type="ECO:0000256" key="1">
    <source>
        <dbReference type="ARBA" id="ARBA00004167"/>
    </source>
</evidence>
<evidence type="ECO:0000256" key="5">
    <source>
        <dbReference type="ARBA" id="ARBA00023136"/>
    </source>
</evidence>
<dbReference type="Gene3D" id="2.60.40.150">
    <property type="entry name" value="C2 domain"/>
    <property type="match status" value="3"/>
</dbReference>
<dbReference type="CDD" id="cd04017">
    <property type="entry name" value="C2D_Ferlin"/>
    <property type="match status" value="1"/>
</dbReference>
<evidence type="ECO:0000313" key="9">
    <source>
        <dbReference type="EMBL" id="KAJ7336514.1"/>
    </source>
</evidence>
<dbReference type="GO" id="GO:0061025">
    <property type="term" value="P:membrane fusion"/>
    <property type="evidence" value="ECO:0007669"/>
    <property type="project" value="TreeGrafter"/>
</dbReference>
<comment type="caution">
    <text evidence="9">The sequence shown here is derived from an EMBL/GenBank/DDBJ whole genome shotgun (WGS) entry which is preliminary data.</text>
</comment>
<dbReference type="InterPro" id="IPR000008">
    <property type="entry name" value="C2_dom"/>
</dbReference>
<evidence type="ECO:0000256" key="3">
    <source>
        <dbReference type="ARBA" id="ARBA00022737"/>
    </source>
</evidence>
<feature type="region of interest" description="Disordered" evidence="6">
    <location>
        <begin position="529"/>
        <end position="558"/>
    </location>
</feature>
<dbReference type="CDD" id="cd04037">
    <property type="entry name" value="C2E_Ferlin"/>
    <property type="match status" value="1"/>
</dbReference>
<dbReference type="InterPro" id="IPR055072">
    <property type="entry name" value="Ferlin_DSRM"/>
</dbReference>
<dbReference type="SMART" id="SM00239">
    <property type="entry name" value="C2"/>
    <property type="match status" value="3"/>
</dbReference>
<evidence type="ECO:0000256" key="2">
    <source>
        <dbReference type="ARBA" id="ARBA00022692"/>
    </source>
</evidence>
<evidence type="ECO:0000256" key="6">
    <source>
        <dbReference type="SAM" id="MobiDB-lite"/>
    </source>
</evidence>
<accession>A0A9W9YDQ9</accession>
<dbReference type="InterPro" id="IPR032362">
    <property type="entry name" value="Ferlin_C"/>
</dbReference>
<dbReference type="AlphaFoldDB" id="A0A9W9YDQ9"/>
<evidence type="ECO:0000256" key="4">
    <source>
        <dbReference type="ARBA" id="ARBA00022989"/>
    </source>
</evidence>
<dbReference type="SUPFAM" id="SSF49562">
    <property type="entry name" value="C2 domain (Calcium/lipid-binding domain, CaLB)"/>
    <property type="match status" value="3"/>
</dbReference>
<keyword evidence="10" id="KW-1185">Reference proteome</keyword>
<evidence type="ECO:0000313" key="10">
    <source>
        <dbReference type="Proteomes" id="UP001163046"/>
    </source>
</evidence>
<keyword evidence="3" id="KW-0677">Repeat</keyword>
<dbReference type="OrthoDB" id="270970at2759"/>
<comment type="subcellular location">
    <subcellularLocation>
        <location evidence="1">Membrane</location>
        <topology evidence="1">Single-pass membrane protein</topology>
    </subcellularLocation>
</comment>
<evidence type="ECO:0000256" key="7">
    <source>
        <dbReference type="SAM" id="Phobius"/>
    </source>
</evidence>
<dbReference type="InterPro" id="IPR037724">
    <property type="entry name" value="C2E_Ferlin"/>
</dbReference>
<feature type="transmembrane region" description="Helical" evidence="7">
    <location>
        <begin position="1205"/>
        <end position="1226"/>
    </location>
</feature>
<feature type="domain" description="C2" evidence="8">
    <location>
        <begin position="957"/>
        <end position="1107"/>
    </location>
</feature>
<dbReference type="EMBL" id="MU827782">
    <property type="protein sequence ID" value="KAJ7336514.1"/>
    <property type="molecule type" value="Genomic_DNA"/>
</dbReference>